<accession>A0A0A1T7A7</accession>
<evidence type="ECO:0000259" key="2">
    <source>
        <dbReference type="Pfam" id="PF25907"/>
    </source>
</evidence>
<dbReference type="InterPro" id="IPR036282">
    <property type="entry name" value="Glutathione-S-Trfase_C_sf"/>
</dbReference>
<evidence type="ECO:0000259" key="1">
    <source>
        <dbReference type="Pfam" id="PF13417"/>
    </source>
</evidence>
<reference evidence="3 4" key="1">
    <citation type="journal article" date="2015" name="Genome Announc.">
        <title>Draft Genome Sequence and Gene Annotation of the Entomopathogenic Fungus Verticillium hemipterigenum.</title>
        <authorList>
            <person name="Horn F."/>
            <person name="Habel A."/>
            <person name="Scharf D.H."/>
            <person name="Dworschak J."/>
            <person name="Brakhage A.A."/>
            <person name="Guthke R."/>
            <person name="Hertweck C."/>
            <person name="Linde J."/>
        </authorList>
    </citation>
    <scope>NUCLEOTIDE SEQUENCE [LARGE SCALE GENOMIC DNA]</scope>
</reference>
<evidence type="ECO:0008006" key="5">
    <source>
        <dbReference type="Google" id="ProtNLM"/>
    </source>
</evidence>
<organism evidence="3 4">
    <name type="scientific">[Torrubiella] hemipterigena</name>
    <dbReference type="NCBI Taxonomy" id="1531966"/>
    <lineage>
        <taxon>Eukaryota</taxon>
        <taxon>Fungi</taxon>
        <taxon>Dikarya</taxon>
        <taxon>Ascomycota</taxon>
        <taxon>Pezizomycotina</taxon>
        <taxon>Sordariomycetes</taxon>
        <taxon>Hypocreomycetidae</taxon>
        <taxon>Hypocreales</taxon>
        <taxon>Clavicipitaceae</taxon>
        <taxon>Clavicipitaceae incertae sedis</taxon>
        <taxon>'Torrubiella' clade</taxon>
    </lineage>
</organism>
<proteinExistence type="predicted"/>
<dbReference type="STRING" id="1531966.A0A0A1T7A7"/>
<dbReference type="AlphaFoldDB" id="A0A0A1T7A7"/>
<dbReference type="HOGENOM" id="CLU_039745_1_0_1"/>
<protein>
    <recommendedName>
        <fullName evidence="5">GST N-terminal domain-containing protein</fullName>
    </recommendedName>
</protein>
<gene>
    <name evidence="3" type="ORF">VHEMI02227</name>
</gene>
<dbReference type="Pfam" id="PF13417">
    <property type="entry name" value="GST_N_3"/>
    <property type="match status" value="1"/>
</dbReference>
<feature type="domain" description="DUF7962" evidence="2">
    <location>
        <begin position="120"/>
        <end position="232"/>
    </location>
</feature>
<dbReference type="CDD" id="cd00299">
    <property type="entry name" value="GST_C_family"/>
    <property type="match status" value="1"/>
</dbReference>
<dbReference type="SUPFAM" id="SSF47616">
    <property type="entry name" value="GST C-terminal domain-like"/>
    <property type="match status" value="1"/>
</dbReference>
<dbReference type="Proteomes" id="UP000039046">
    <property type="component" value="Unassembled WGS sequence"/>
</dbReference>
<keyword evidence="4" id="KW-1185">Reference proteome</keyword>
<dbReference type="Pfam" id="PF25907">
    <property type="entry name" value="DUF7962"/>
    <property type="match status" value="1"/>
</dbReference>
<name>A0A0A1T7A7_9HYPO</name>
<dbReference type="InterPro" id="IPR004045">
    <property type="entry name" value="Glutathione_S-Trfase_N"/>
</dbReference>
<sequence>MAGSPVILYRYDNSAFSTRVEAHLLLRDIKYQQCTQPPIMPRPDVAALGLEYRRIPIMAIGNNVILDSSLQVTKLEKLPSSGNAVISSNSPVNPEHKAIQFLVSRFVCKVLFRTLSLLMRVDKGFLASRKFNDDRSKLLGGDFKQAVLRGQPSAMAEVISVFEFLENGLLADGRNWLLNTEQVTSVDIEAAWALVWIDGMDEGLPSEHFSEQRFPKVRAWMNRYRSALREAQQKRGPVEDISGEAAAKLIKASPVTAQSAGVSQSDPVAKSMGLVKGDLITIWTSDVPKAAEKDTGKLVALLSNEIVVDVATANGTFRVYAPRNGFHLQKHSEARL</sequence>
<dbReference type="OrthoDB" id="202840at2759"/>
<dbReference type="EMBL" id="CDHN01000001">
    <property type="protein sequence ID" value="CEJ82142.1"/>
    <property type="molecule type" value="Genomic_DNA"/>
</dbReference>
<evidence type="ECO:0000313" key="3">
    <source>
        <dbReference type="EMBL" id="CEJ82142.1"/>
    </source>
</evidence>
<dbReference type="InterPro" id="IPR058268">
    <property type="entry name" value="DUF7962"/>
</dbReference>
<dbReference type="InterPro" id="IPR036249">
    <property type="entry name" value="Thioredoxin-like_sf"/>
</dbReference>
<dbReference type="Gene3D" id="3.40.30.110">
    <property type="match status" value="2"/>
</dbReference>
<feature type="domain" description="GST N-terminal" evidence="1">
    <location>
        <begin position="8"/>
        <end position="78"/>
    </location>
</feature>
<evidence type="ECO:0000313" key="4">
    <source>
        <dbReference type="Proteomes" id="UP000039046"/>
    </source>
</evidence>
<dbReference type="SUPFAM" id="SSF52833">
    <property type="entry name" value="Thioredoxin-like"/>
    <property type="match status" value="1"/>
</dbReference>